<protein>
    <submittedName>
        <fullName evidence="1">Uncharacterized protein</fullName>
    </submittedName>
</protein>
<evidence type="ECO:0000313" key="2">
    <source>
        <dbReference type="EMBL" id="CAB5219723.1"/>
    </source>
</evidence>
<sequence length="78" mass="8854">MSKSFSEIFSKFNPLEIFKSDIRVDLDNPSQAVESIIQMGVQLERARIANRIQSLNVDSFDDICYKSDVLAIVEGENK</sequence>
<name>A0A6J5L536_9CAUD</name>
<evidence type="ECO:0000313" key="1">
    <source>
        <dbReference type="EMBL" id="CAB4128975.1"/>
    </source>
</evidence>
<proteinExistence type="predicted"/>
<gene>
    <name evidence="1" type="ORF">UFOVP113_131</name>
    <name evidence="2" type="ORF">UFOVP225_118</name>
</gene>
<reference evidence="1" key="1">
    <citation type="submission" date="2020-04" db="EMBL/GenBank/DDBJ databases">
        <authorList>
            <person name="Chiriac C."/>
            <person name="Salcher M."/>
            <person name="Ghai R."/>
            <person name="Kavagutti S V."/>
        </authorList>
    </citation>
    <scope>NUCLEOTIDE SEQUENCE</scope>
</reference>
<dbReference type="EMBL" id="LR796231">
    <property type="protein sequence ID" value="CAB4128975.1"/>
    <property type="molecule type" value="Genomic_DNA"/>
</dbReference>
<dbReference type="EMBL" id="LR798275">
    <property type="protein sequence ID" value="CAB5219723.1"/>
    <property type="molecule type" value="Genomic_DNA"/>
</dbReference>
<accession>A0A6J5L536</accession>
<organism evidence="1">
    <name type="scientific">uncultured Caudovirales phage</name>
    <dbReference type="NCBI Taxonomy" id="2100421"/>
    <lineage>
        <taxon>Viruses</taxon>
        <taxon>Duplodnaviria</taxon>
        <taxon>Heunggongvirae</taxon>
        <taxon>Uroviricota</taxon>
        <taxon>Caudoviricetes</taxon>
        <taxon>Peduoviridae</taxon>
        <taxon>Maltschvirus</taxon>
        <taxon>Maltschvirus maltsch</taxon>
    </lineage>
</organism>